<comment type="caution">
    <text evidence="2">The sequence shown here is derived from an EMBL/GenBank/DDBJ whole genome shotgun (WGS) entry which is preliminary data.</text>
</comment>
<feature type="compositionally biased region" description="Polar residues" evidence="1">
    <location>
        <begin position="156"/>
        <end position="168"/>
    </location>
</feature>
<organism evidence="2 3">
    <name type="scientific">Cercopithifilaria johnstoni</name>
    <dbReference type="NCBI Taxonomy" id="2874296"/>
    <lineage>
        <taxon>Eukaryota</taxon>
        <taxon>Metazoa</taxon>
        <taxon>Ecdysozoa</taxon>
        <taxon>Nematoda</taxon>
        <taxon>Chromadorea</taxon>
        <taxon>Rhabditida</taxon>
        <taxon>Spirurina</taxon>
        <taxon>Spiruromorpha</taxon>
        <taxon>Filarioidea</taxon>
        <taxon>Onchocercidae</taxon>
        <taxon>Cercopithifilaria</taxon>
    </lineage>
</organism>
<dbReference type="AlphaFoldDB" id="A0A8J2Q7D1"/>
<keyword evidence="3" id="KW-1185">Reference proteome</keyword>
<feature type="compositionally biased region" description="Basic and acidic residues" evidence="1">
    <location>
        <begin position="194"/>
        <end position="203"/>
    </location>
</feature>
<evidence type="ECO:0000313" key="2">
    <source>
        <dbReference type="EMBL" id="CAG9540748.1"/>
    </source>
</evidence>
<reference evidence="2" key="1">
    <citation type="submission" date="2021-09" db="EMBL/GenBank/DDBJ databases">
        <authorList>
            <consortium name="Pathogen Informatics"/>
        </authorList>
    </citation>
    <scope>NUCLEOTIDE SEQUENCE</scope>
</reference>
<dbReference type="OrthoDB" id="5874952at2759"/>
<protein>
    <submittedName>
        <fullName evidence="2">Uncharacterized protein</fullName>
    </submittedName>
</protein>
<feature type="region of interest" description="Disordered" evidence="1">
    <location>
        <begin position="155"/>
        <end position="203"/>
    </location>
</feature>
<accession>A0A8J2Q7D1</accession>
<evidence type="ECO:0000256" key="1">
    <source>
        <dbReference type="SAM" id="MobiDB-lite"/>
    </source>
</evidence>
<dbReference type="Proteomes" id="UP000746747">
    <property type="component" value="Unassembled WGS sequence"/>
</dbReference>
<sequence>MSTLGRKYSWNNASAKEAAAAATAIANSTAAPTYLFCREEPKMRSSCGMTLSKPVGRKTTLENCYFESTIKEHPSFEKVKQTGDRTEGANFSFKVPNTRCMKKDELIMSSLKRNYSDTDLKPPIRTVVRSGSSSDLLEKAVLERTKVTLISKLPSDVNSTQDSSSEKISNAPPCTLKPDLRRSCSSSPRKRKVEGKADTEPSIKLEKKMDSKKKVLLMGKTISMTPSLTASDKVSRNGNKCFPGVICSSRLSTTLNRNSEWEKAAMKGKPVFLKHRSQKMLKDRLKKYCVMTRKSHMDNSEKLDAEKATPVAPHLSFKKVLPICNQGFFDLCSSDLNKNGIEQSGTSYGSNESKAVVEKSTPSKKNLDYGISEFGIQDAKKIPFSSPTKSPPLAAINKNNQQIMSNKGNVKELSLNSDIKDSAEIEIRKEVESLVEKALLQTAANSYFRANQDLRKSVSDSVQEGRDFNVTKDNTKLRKMWALVAEESSLANSLNDITAKINKIKMDLYTLSNESFQITKRLDEVRLLKSQLLNNSDCKFYSNLRGIGPIVAASRDAEVRYLVFEFSTADLKISRL</sequence>
<proteinExistence type="predicted"/>
<name>A0A8J2Q7D1_9BILA</name>
<dbReference type="EMBL" id="CAKAEH010002013">
    <property type="protein sequence ID" value="CAG9540748.1"/>
    <property type="molecule type" value="Genomic_DNA"/>
</dbReference>
<evidence type="ECO:0000313" key="3">
    <source>
        <dbReference type="Proteomes" id="UP000746747"/>
    </source>
</evidence>
<gene>
    <name evidence="2" type="ORF">CJOHNSTONI_LOCUS10231</name>
</gene>